<accession>A0A1Q3CIJ7</accession>
<dbReference type="GO" id="GO:0006369">
    <property type="term" value="P:termination of RNA polymerase II transcription"/>
    <property type="evidence" value="ECO:0007669"/>
    <property type="project" value="InterPro"/>
</dbReference>
<dbReference type="InterPro" id="IPR013087">
    <property type="entry name" value="Znf_C2H2_type"/>
</dbReference>
<feature type="domain" description="CID" evidence="5">
    <location>
        <begin position="85"/>
        <end position="213"/>
    </location>
</feature>
<feature type="region of interest" description="Disordered" evidence="3">
    <location>
        <begin position="358"/>
        <end position="411"/>
    </location>
</feature>
<dbReference type="EMBL" id="BDDD01002100">
    <property type="protein sequence ID" value="GAV80039.1"/>
    <property type="molecule type" value="Genomic_DNA"/>
</dbReference>
<feature type="compositionally biased region" description="Basic and acidic residues" evidence="3">
    <location>
        <begin position="927"/>
        <end position="938"/>
    </location>
</feature>
<evidence type="ECO:0000259" key="4">
    <source>
        <dbReference type="PROSITE" id="PS50157"/>
    </source>
</evidence>
<feature type="compositionally biased region" description="Polar residues" evidence="3">
    <location>
        <begin position="71"/>
        <end position="81"/>
    </location>
</feature>
<dbReference type="PROSITE" id="PS51391">
    <property type="entry name" value="CID"/>
    <property type="match status" value="1"/>
</dbReference>
<dbReference type="SMART" id="SM00582">
    <property type="entry name" value="RPR"/>
    <property type="match status" value="1"/>
</dbReference>
<keyword evidence="2" id="KW-0863">Zinc-finger</keyword>
<sequence>MVMEMESSRRSFDNRLREQQQQKTGIKKPRLTEEPNRVPNPNGRSSFPSRAAVAPLVAPRFRPNDRDTDNTDSSRGGYQPQPIQQHQELVNQYKTALAELTFNSKPIITNLTIIAGENLLAAKAIAATVCANILEVPSDQKLPSLYLLDSIVKNIGRDYIKHFAARLPEVFCKAYRQVDPVVHQSMQHLFGTWKGVFPLQTLQMIEKELGFISTVNGLSTGAATSRPDSQSPRPPHSIHVNPKYLERQRLQLSSRAKGIGSEMTAAIANSTESSERPDRAANISTGRPWVDSTTKLQKIQRSHRDALTEPVNEKNIGAAYGEYDYGSDFSRNSGLGSGRTSVRATEQVPDKPWFAAEETKSGQRKGFDRTHGFPSRPATRSTKPDVYVQPTQSITGRGTSSTTNSWKNSEEEEFMWEMHSRLSDQDTASVSNNLREDLWTPDSSEKMEFENHLRKPKSVHDIGSRFDRENSADSLSTEQKEQASYAHRVASPWLLQELQSTDGPMHSVISTPNSGHSEGYTASLSGLLNTASSSLARSGVRSHLGQQRFQSIGAASPSVQSPLRHHPSSPSFPAHHPHQQLKILAEQDHPQAPCLPRPEIKASQYSGQLNAVPCKQSTLDSLPVLPSNVKLGNLQTSLAHDLPPQSSISSHQLSRHFTLTPPLQPESKQSEPSVLNQKPLLPQVSTAGSSSSIGNSLSDHSNPLTTEASGKSRTSTLLAAVLKSGILSNNSVTSSLPNRSFQDIGQMQSQTDVQPPLPSGPPPTQLTSLGPRVLSAAIGPHSHDISTSINTSQIKVELSPLAPGSPPSHVGSAFSQTMDVASNTSNPISNLLSSLVAKGLISSSKTESSSIIPTQMPPPLQDQSPGDTSASSLPVSLVSVSAAKTESPSLLPKQMPPQLQDLTPVTTTASSLPVSSVSVPANSLSSAKDEVPFSEKTTKSSTFSPQTTTLEIENLIGLEFKLDVIREFHPPVISGLFDDLPHRCNLCGLRLKLKERLDRHLRWHSLKKPGPDGVDLASRRWYASSGDWIAGRAGPPLGFDSAGFMEESSKTTDKGESMVPADENQCVCVLCGDLFEDYYSEESDEWMFKGAVCMTIPSVDGKMGTATETVAKGPIVHVNCISESSVHDLGLAGGIK</sequence>
<feature type="region of interest" description="Disordered" evidence="3">
    <location>
        <begin position="444"/>
        <end position="485"/>
    </location>
</feature>
<dbReference type="OrthoDB" id="2129491at2759"/>
<feature type="compositionally biased region" description="Basic and acidic residues" evidence="3">
    <location>
        <begin position="444"/>
        <end position="471"/>
    </location>
</feature>
<feature type="compositionally biased region" description="Polar residues" evidence="3">
    <location>
        <begin position="702"/>
        <end position="713"/>
    </location>
</feature>
<evidence type="ECO:0000256" key="2">
    <source>
        <dbReference type="PROSITE-ProRule" id="PRU00042"/>
    </source>
</evidence>
<feature type="compositionally biased region" description="Low complexity" evidence="3">
    <location>
        <begin position="685"/>
        <end position="701"/>
    </location>
</feature>
<dbReference type="FunCoup" id="A0A1Q3CIJ7">
    <property type="interactions" value="2126"/>
</dbReference>
<dbReference type="CDD" id="cd16982">
    <property type="entry name" value="CID_Pcf11"/>
    <property type="match status" value="1"/>
</dbReference>
<dbReference type="GO" id="GO:0003729">
    <property type="term" value="F:mRNA binding"/>
    <property type="evidence" value="ECO:0007669"/>
    <property type="project" value="InterPro"/>
</dbReference>
<evidence type="ECO:0000259" key="5">
    <source>
        <dbReference type="PROSITE" id="PS51391"/>
    </source>
</evidence>
<dbReference type="Gene3D" id="1.25.40.90">
    <property type="match status" value="1"/>
</dbReference>
<dbReference type="InterPro" id="IPR045154">
    <property type="entry name" value="PCF11-like"/>
</dbReference>
<dbReference type="InterPro" id="IPR057242">
    <property type="entry name" value="PCFS4-like"/>
</dbReference>
<evidence type="ECO:0000313" key="6">
    <source>
        <dbReference type="EMBL" id="GAV80039.1"/>
    </source>
</evidence>
<dbReference type="Pfam" id="PF23228">
    <property type="entry name" value="zf_PCFS4"/>
    <property type="match status" value="1"/>
</dbReference>
<dbReference type="InParanoid" id="A0A1Q3CIJ7"/>
<dbReference type="AlphaFoldDB" id="A0A1Q3CIJ7"/>
<keyword evidence="7" id="KW-1185">Reference proteome</keyword>
<dbReference type="PANTHER" id="PTHR15921">
    <property type="entry name" value="PRE-MRNA CLEAVAGE COMPLEX II"/>
    <property type="match status" value="1"/>
</dbReference>
<dbReference type="GO" id="GO:0005737">
    <property type="term" value="C:cytoplasm"/>
    <property type="evidence" value="ECO:0007669"/>
    <property type="project" value="TreeGrafter"/>
</dbReference>
<dbReference type="GO" id="GO:0031124">
    <property type="term" value="P:mRNA 3'-end processing"/>
    <property type="evidence" value="ECO:0007669"/>
    <property type="project" value="InterPro"/>
</dbReference>
<feature type="region of interest" description="Disordered" evidence="3">
    <location>
        <begin position="552"/>
        <end position="577"/>
    </location>
</feature>
<feature type="region of interest" description="Disordered" evidence="3">
    <location>
        <begin position="642"/>
        <end position="713"/>
    </location>
</feature>
<keyword evidence="2" id="KW-0479">Metal-binding</keyword>
<dbReference type="FunFam" id="1.25.40.90:FF:000023">
    <property type="entry name" value="polyadenylation and cleavage factor homolog 4"/>
    <property type="match status" value="1"/>
</dbReference>
<evidence type="ECO:0000313" key="7">
    <source>
        <dbReference type="Proteomes" id="UP000187406"/>
    </source>
</evidence>
<feature type="compositionally biased region" description="Polar residues" evidence="3">
    <location>
        <begin position="666"/>
        <end position="676"/>
    </location>
</feature>
<evidence type="ECO:0000256" key="3">
    <source>
        <dbReference type="SAM" id="MobiDB-lite"/>
    </source>
</evidence>
<dbReference type="InterPro" id="IPR008942">
    <property type="entry name" value="ENTH_VHS"/>
</dbReference>
<dbReference type="Proteomes" id="UP000187406">
    <property type="component" value="Unassembled WGS sequence"/>
</dbReference>
<dbReference type="Pfam" id="PF04818">
    <property type="entry name" value="CID"/>
    <property type="match status" value="1"/>
</dbReference>
<protein>
    <submittedName>
        <fullName evidence="6">CTD_bind domain-containing protein</fullName>
    </submittedName>
</protein>
<name>A0A1Q3CIJ7_CEPFO</name>
<dbReference type="SUPFAM" id="SSF48464">
    <property type="entry name" value="ENTH/VHS domain"/>
    <property type="match status" value="1"/>
</dbReference>
<feature type="region of interest" description="Disordered" evidence="3">
    <location>
        <begin position="926"/>
        <end position="945"/>
    </location>
</feature>
<dbReference type="GO" id="GO:0008270">
    <property type="term" value="F:zinc ion binding"/>
    <property type="evidence" value="ECO:0007669"/>
    <property type="project" value="UniProtKB-KW"/>
</dbReference>
<evidence type="ECO:0000256" key="1">
    <source>
        <dbReference type="ARBA" id="ARBA00022664"/>
    </source>
</evidence>
<comment type="caution">
    <text evidence="6">The sequence shown here is derived from an EMBL/GenBank/DDBJ whole genome shotgun (WGS) entry which is preliminary data.</text>
</comment>
<feature type="compositionally biased region" description="Polar residues" evidence="3">
    <location>
        <begin position="642"/>
        <end position="657"/>
    </location>
</feature>
<dbReference type="STRING" id="3775.A0A1Q3CIJ7"/>
<dbReference type="PROSITE" id="PS00028">
    <property type="entry name" value="ZINC_FINGER_C2H2_1"/>
    <property type="match status" value="1"/>
</dbReference>
<reference evidence="7" key="1">
    <citation type="submission" date="2016-04" db="EMBL/GenBank/DDBJ databases">
        <title>Cephalotus genome sequencing.</title>
        <authorList>
            <person name="Fukushima K."/>
            <person name="Hasebe M."/>
            <person name="Fang X."/>
        </authorList>
    </citation>
    <scope>NUCLEOTIDE SEQUENCE [LARGE SCALE GENOMIC DNA]</scope>
    <source>
        <strain evidence="7">cv. St1</strain>
    </source>
</reference>
<dbReference type="GO" id="GO:0000993">
    <property type="term" value="F:RNA polymerase II complex binding"/>
    <property type="evidence" value="ECO:0007669"/>
    <property type="project" value="InterPro"/>
</dbReference>
<dbReference type="InterPro" id="IPR047415">
    <property type="entry name" value="Pcf11_CID"/>
</dbReference>
<feature type="compositionally biased region" description="Basic and acidic residues" evidence="3">
    <location>
        <begin position="1"/>
        <end position="20"/>
    </location>
</feature>
<proteinExistence type="predicted"/>
<dbReference type="InterPro" id="IPR006569">
    <property type="entry name" value="CID_dom"/>
</dbReference>
<organism evidence="6 7">
    <name type="scientific">Cephalotus follicularis</name>
    <name type="common">Albany pitcher plant</name>
    <dbReference type="NCBI Taxonomy" id="3775"/>
    <lineage>
        <taxon>Eukaryota</taxon>
        <taxon>Viridiplantae</taxon>
        <taxon>Streptophyta</taxon>
        <taxon>Embryophyta</taxon>
        <taxon>Tracheophyta</taxon>
        <taxon>Spermatophyta</taxon>
        <taxon>Magnoliopsida</taxon>
        <taxon>eudicotyledons</taxon>
        <taxon>Gunneridae</taxon>
        <taxon>Pentapetalae</taxon>
        <taxon>rosids</taxon>
        <taxon>fabids</taxon>
        <taxon>Oxalidales</taxon>
        <taxon>Cephalotaceae</taxon>
        <taxon>Cephalotus</taxon>
    </lineage>
</organism>
<feature type="compositionally biased region" description="Basic and acidic residues" evidence="3">
    <location>
        <begin position="358"/>
        <end position="371"/>
    </location>
</feature>
<dbReference type="PROSITE" id="PS50157">
    <property type="entry name" value="ZINC_FINGER_C2H2_2"/>
    <property type="match status" value="1"/>
</dbReference>
<keyword evidence="1" id="KW-0507">mRNA processing</keyword>
<feature type="compositionally biased region" description="Polar residues" evidence="3">
    <location>
        <begin position="389"/>
        <end position="407"/>
    </location>
</feature>
<feature type="region of interest" description="Disordered" evidence="3">
    <location>
        <begin position="1"/>
        <end position="81"/>
    </location>
</feature>
<keyword evidence="2" id="KW-0862">Zinc</keyword>
<feature type="domain" description="C2H2-type" evidence="4">
    <location>
        <begin position="982"/>
        <end position="1009"/>
    </location>
</feature>
<feature type="region of interest" description="Disordered" evidence="3">
    <location>
        <begin position="848"/>
        <end position="873"/>
    </location>
</feature>
<dbReference type="GO" id="GO:0005849">
    <property type="term" value="C:mRNA cleavage factor complex"/>
    <property type="evidence" value="ECO:0007669"/>
    <property type="project" value="TreeGrafter"/>
</dbReference>
<gene>
    <name evidence="6" type="ORF">CFOL_v3_23501</name>
</gene>
<dbReference type="PANTHER" id="PTHR15921:SF3">
    <property type="entry name" value="PRE-MRNA CLEAVAGE COMPLEX 2 PROTEIN PCF11"/>
    <property type="match status" value="1"/>
</dbReference>